<evidence type="ECO:0000313" key="2">
    <source>
        <dbReference type="Proteomes" id="UP000735302"/>
    </source>
</evidence>
<sequence length="99" mass="11025">MISSSRAFRQARDFNGKLEHELSTERSLQISGRVCYPLSLQCSLGLIEAITKLELVISVNRRGVGDTVDSAPALRSEGPFCLQFESRHKRPCLTDCQKA</sequence>
<comment type="caution">
    <text evidence="1">The sequence shown here is derived from an EMBL/GenBank/DDBJ whole genome shotgun (WGS) entry which is preliminary data.</text>
</comment>
<name>A0AAV4AEZ9_9GAST</name>
<accession>A0AAV4AEZ9</accession>
<gene>
    <name evidence="1" type="ORF">PoB_003150900</name>
</gene>
<dbReference type="EMBL" id="BLXT01003746">
    <property type="protein sequence ID" value="GFO05004.1"/>
    <property type="molecule type" value="Genomic_DNA"/>
</dbReference>
<evidence type="ECO:0000313" key="1">
    <source>
        <dbReference type="EMBL" id="GFO05004.1"/>
    </source>
</evidence>
<keyword evidence="2" id="KW-1185">Reference proteome</keyword>
<dbReference type="AlphaFoldDB" id="A0AAV4AEZ9"/>
<organism evidence="1 2">
    <name type="scientific">Plakobranchus ocellatus</name>
    <dbReference type="NCBI Taxonomy" id="259542"/>
    <lineage>
        <taxon>Eukaryota</taxon>
        <taxon>Metazoa</taxon>
        <taxon>Spiralia</taxon>
        <taxon>Lophotrochozoa</taxon>
        <taxon>Mollusca</taxon>
        <taxon>Gastropoda</taxon>
        <taxon>Heterobranchia</taxon>
        <taxon>Euthyneura</taxon>
        <taxon>Panpulmonata</taxon>
        <taxon>Sacoglossa</taxon>
        <taxon>Placobranchoidea</taxon>
        <taxon>Plakobranchidae</taxon>
        <taxon>Plakobranchus</taxon>
    </lineage>
</organism>
<protein>
    <submittedName>
        <fullName evidence="1">Uncharacterized protein</fullName>
    </submittedName>
</protein>
<reference evidence="1 2" key="1">
    <citation type="journal article" date="2021" name="Elife">
        <title>Chloroplast acquisition without the gene transfer in kleptoplastic sea slugs, Plakobranchus ocellatus.</title>
        <authorList>
            <person name="Maeda T."/>
            <person name="Takahashi S."/>
            <person name="Yoshida T."/>
            <person name="Shimamura S."/>
            <person name="Takaki Y."/>
            <person name="Nagai Y."/>
            <person name="Toyoda A."/>
            <person name="Suzuki Y."/>
            <person name="Arimoto A."/>
            <person name="Ishii H."/>
            <person name="Satoh N."/>
            <person name="Nishiyama T."/>
            <person name="Hasebe M."/>
            <person name="Maruyama T."/>
            <person name="Minagawa J."/>
            <person name="Obokata J."/>
            <person name="Shigenobu S."/>
        </authorList>
    </citation>
    <scope>NUCLEOTIDE SEQUENCE [LARGE SCALE GENOMIC DNA]</scope>
</reference>
<dbReference type="Proteomes" id="UP000735302">
    <property type="component" value="Unassembled WGS sequence"/>
</dbReference>
<proteinExistence type="predicted"/>